<evidence type="ECO:0000313" key="3">
    <source>
        <dbReference type="EMBL" id="QDP75104.1"/>
    </source>
</evidence>
<evidence type="ECO:0000313" key="2">
    <source>
        <dbReference type="EMBL" id="GLY56440.1"/>
    </source>
</evidence>
<organism evidence="2 5">
    <name type="scientific">Cellulosimicrobium cellulans</name>
    <name type="common">Arthrobacter luteus</name>
    <dbReference type="NCBI Taxonomy" id="1710"/>
    <lineage>
        <taxon>Bacteria</taxon>
        <taxon>Bacillati</taxon>
        <taxon>Actinomycetota</taxon>
        <taxon>Actinomycetes</taxon>
        <taxon>Micrococcales</taxon>
        <taxon>Promicromonosporaceae</taxon>
        <taxon>Cellulosimicrobium</taxon>
    </lineage>
</organism>
<sequence>MNRVAIRREPVEGGELKVAWFRQPPEAEDRERLLESALDGIGIETAGRLERGSLDWLDDFPCRYLHLGSKVLPPIPTATQRRLEHLSLFGRLSRRDVLRTENLPALRTLSADDEHLAGDLSRLEKLEGLHLGKVRDPDFARLSGCTGLSRVRFECSLTGPNRVVRLDPGAELPLLSEIVIERGRIESLEGVERLPALRYLVVVPTSIPEDVPRIDVRPLAGCRRLDHLAIGLSGRLEGVRHLESLPDLRQLTEVEEWSQGVHDDALVRLWNAAPRLVPADAPISGVPVDGSRTDSSRAAPDSQH</sequence>
<proteinExistence type="predicted"/>
<dbReference type="RefSeq" id="WP_137280148.1">
    <property type="nucleotide sequence ID" value="NZ_BSTG01000001.1"/>
</dbReference>
<evidence type="ECO:0000313" key="4">
    <source>
        <dbReference type="Proteomes" id="UP000319068"/>
    </source>
</evidence>
<reference evidence="2" key="2">
    <citation type="submission" date="2023-03" db="EMBL/GenBank/DDBJ databases">
        <title>Cellulosimicrobium cellulans NBRC 103059.</title>
        <authorList>
            <person name="Ichikawa N."/>
            <person name="Sato H."/>
            <person name="Tonouchi N."/>
        </authorList>
    </citation>
    <scope>NUCLEOTIDE SEQUENCE</scope>
    <source>
        <strain evidence="2">NBRC 103059</strain>
    </source>
</reference>
<name>A0AAV5P3H2_CELCE</name>
<feature type="region of interest" description="Disordered" evidence="1">
    <location>
        <begin position="281"/>
        <end position="304"/>
    </location>
</feature>
<keyword evidence="4" id="KW-1185">Reference proteome</keyword>
<reference evidence="3 4" key="1">
    <citation type="submission" date="2019-07" db="EMBL/GenBank/DDBJ databases">
        <title>Complete Genome Sequence and Methylome Analysis of Arthrobacter luteus NEB113.</title>
        <authorList>
            <person name="Fomenkov A."/>
            <person name="Anton B.P."/>
            <person name="Vincze T."/>
            <person name="Roberts R.J."/>
        </authorList>
    </citation>
    <scope>NUCLEOTIDE SEQUENCE [LARGE SCALE GENOMIC DNA]</scope>
    <source>
        <strain evidence="3 4">NEB113</strain>
    </source>
</reference>
<dbReference type="InterPro" id="IPR032675">
    <property type="entry name" value="LRR_dom_sf"/>
</dbReference>
<evidence type="ECO:0000256" key="1">
    <source>
        <dbReference type="SAM" id="MobiDB-lite"/>
    </source>
</evidence>
<dbReference type="SUPFAM" id="SSF52058">
    <property type="entry name" value="L domain-like"/>
    <property type="match status" value="1"/>
</dbReference>
<evidence type="ECO:0000313" key="5">
    <source>
        <dbReference type="Proteomes" id="UP001165168"/>
    </source>
</evidence>
<accession>A0AAV5P3H2</accession>
<dbReference type="Proteomes" id="UP000319068">
    <property type="component" value="Chromosome"/>
</dbReference>
<dbReference type="EMBL" id="CP041694">
    <property type="protein sequence ID" value="QDP75104.1"/>
    <property type="molecule type" value="Genomic_DNA"/>
</dbReference>
<dbReference type="Proteomes" id="UP001165168">
    <property type="component" value="Unassembled WGS sequence"/>
</dbReference>
<evidence type="ECO:0008006" key="6">
    <source>
        <dbReference type="Google" id="ProtNLM"/>
    </source>
</evidence>
<gene>
    <name evidence="2" type="ORF">Ccel01_10420</name>
    <name evidence="3" type="ORF">FOG94_08005</name>
</gene>
<dbReference type="Gene3D" id="3.80.10.10">
    <property type="entry name" value="Ribonuclease Inhibitor"/>
    <property type="match status" value="1"/>
</dbReference>
<protein>
    <recommendedName>
        <fullName evidence="6">Leucine-rich repeat domain-containing protein</fullName>
    </recommendedName>
</protein>
<dbReference type="AlphaFoldDB" id="A0AAV5P3H2"/>
<dbReference type="EMBL" id="BSTG01000001">
    <property type="protein sequence ID" value="GLY56440.1"/>
    <property type="molecule type" value="Genomic_DNA"/>
</dbReference>